<proteinExistence type="predicted"/>
<dbReference type="Proteomes" id="UP001501710">
    <property type="component" value="Unassembled WGS sequence"/>
</dbReference>
<dbReference type="Pfam" id="PF04738">
    <property type="entry name" value="Lant_dehydr_N"/>
    <property type="match status" value="1"/>
</dbReference>
<name>A0ABP8BSZ3_9ACTN</name>
<evidence type="ECO:0000259" key="1">
    <source>
        <dbReference type="Pfam" id="PF04738"/>
    </source>
</evidence>
<evidence type="ECO:0000313" key="2">
    <source>
        <dbReference type="EMBL" id="GAA4225018.1"/>
    </source>
</evidence>
<comment type="caution">
    <text evidence="2">The sequence shown here is derived from an EMBL/GenBank/DDBJ whole genome shotgun (WGS) entry which is preliminary data.</text>
</comment>
<reference evidence="3" key="1">
    <citation type="journal article" date="2019" name="Int. J. Syst. Evol. Microbiol.">
        <title>The Global Catalogue of Microorganisms (GCM) 10K type strain sequencing project: providing services to taxonomists for standard genome sequencing and annotation.</title>
        <authorList>
            <consortium name="The Broad Institute Genomics Platform"/>
            <consortium name="The Broad Institute Genome Sequencing Center for Infectious Disease"/>
            <person name="Wu L."/>
            <person name="Ma J."/>
        </authorList>
    </citation>
    <scope>NUCLEOTIDE SEQUENCE [LARGE SCALE GENOMIC DNA]</scope>
    <source>
        <strain evidence="3">JCM 17440</strain>
    </source>
</reference>
<dbReference type="RefSeq" id="WP_344889151.1">
    <property type="nucleotide sequence ID" value="NZ_BAABAS010000003.1"/>
</dbReference>
<sequence length="763" mass="82962">MSKFPAARLPVGATPENWPDLIGGSVESWRSWLDLVWNRAELAESVALASPTLAGQVQRILRGETAKPKAVRKATLSMVRYLLRESGRPTPFGLFAGVAEVRFGQGAAVRWSDRHRLIVRPDGEWLASVITRLEGCPELLVRLPVVANSLNQVRFDRLCLRRGQGHVEVPYTVAVRSALEAARSPIVAGALADVLAEQFVSVPRASVTSMIGCLVTEGFLVTCLRAPSVIVNPLGYLLERLEAVGADQVSAVASTLSGLHAIHSQVAMHNELDGASSRLVRAPLAVRMRDQAKTLRGPLASDLRLDADLTLPESVGREMEKAASVLLRLTARPAGHEVWRDYLAAFLDRYGVGTLVPLTELVHPDLGLGLPAGYPGSSFEPPEAAGPSERDRRLLALLHESTAEGSGEIVLSDGAVRDLAPAEVTAVRTPPHVELCARVLASSRTALDTGDFTLVVRPARAAGTMTGRFIDDASEGLRGTIASVPMGDADAVAAQLSFPPAYPHAENIARVPLFLDHVILLGEHQDPSTRGLIGIGDLAVTADWGRLRLVWISRHCPVEPQVFHALRLEKQPPPLARFLAHLPRAFSAGYTAFDWGPAEEFRALPRVRYGRCVLSPARWRVYATDLAPAGAVWTEWRAVLADWARRYRLPDTVELRDADRTLRLDLTRDAHAAILREHLGKTGDAVLTEADAIRDYGWLNGHAHEIAVPLTRRRPSAPSPLGARRRPLLDFATHGSLPATPSGGWLFAKLFIHPDLQSQLIVR</sequence>
<keyword evidence="3" id="KW-1185">Reference proteome</keyword>
<feature type="domain" description="Lantibiotic dehydratase N-terminal" evidence="1">
    <location>
        <begin position="39"/>
        <end position="675"/>
    </location>
</feature>
<evidence type="ECO:0000313" key="3">
    <source>
        <dbReference type="Proteomes" id="UP001501710"/>
    </source>
</evidence>
<dbReference type="InterPro" id="IPR006827">
    <property type="entry name" value="Lant_deHydtase_N"/>
</dbReference>
<dbReference type="EMBL" id="BAABAS010000003">
    <property type="protein sequence ID" value="GAA4225018.1"/>
    <property type="molecule type" value="Genomic_DNA"/>
</dbReference>
<protein>
    <recommendedName>
        <fullName evidence="1">Lantibiotic dehydratase N-terminal domain-containing protein</fullName>
    </recommendedName>
</protein>
<gene>
    <name evidence="2" type="ORF">GCM10022254_05950</name>
</gene>
<accession>A0ABP8BSZ3</accession>
<organism evidence="2 3">
    <name type="scientific">Actinomadura meridiana</name>
    <dbReference type="NCBI Taxonomy" id="559626"/>
    <lineage>
        <taxon>Bacteria</taxon>
        <taxon>Bacillati</taxon>
        <taxon>Actinomycetota</taxon>
        <taxon>Actinomycetes</taxon>
        <taxon>Streptosporangiales</taxon>
        <taxon>Thermomonosporaceae</taxon>
        <taxon>Actinomadura</taxon>
    </lineage>
</organism>